<dbReference type="InterPro" id="IPR015943">
    <property type="entry name" value="WD40/YVTN_repeat-like_dom_sf"/>
</dbReference>
<dbReference type="OrthoDB" id="6262491at2759"/>
<dbReference type="InterPro" id="IPR001680">
    <property type="entry name" value="WD40_rpt"/>
</dbReference>
<protein>
    <submittedName>
        <fullName evidence="1">Uncharacterized protein</fullName>
    </submittedName>
</protein>
<proteinExistence type="predicted"/>
<dbReference type="Proteomes" id="UP000054538">
    <property type="component" value="Unassembled WGS sequence"/>
</dbReference>
<dbReference type="SUPFAM" id="SSF50978">
    <property type="entry name" value="WD40 repeat-like"/>
    <property type="match status" value="1"/>
</dbReference>
<organism evidence="1 2">
    <name type="scientific">Paxillus rubicundulus Ve08.2h10</name>
    <dbReference type="NCBI Taxonomy" id="930991"/>
    <lineage>
        <taxon>Eukaryota</taxon>
        <taxon>Fungi</taxon>
        <taxon>Dikarya</taxon>
        <taxon>Basidiomycota</taxon>
        <taxon>Agaricomycotina</taxon>
        <taxon>Agaricomycetes</taxon>
        <taxon>Agaricomycetidae</taxon>
        <taxon>Boletales</taxon>
        <taxon>Paxilineae</taxon>
        <taxon>Paxillaceae</taxon>
        <taxon>Paxillus</taxon>
    </lineage>
</organism>
<reference evidence="2" key="2">
    <citation type="submission" date="2015-01" db="EMBL/GenBank/DDBJ databases">
        <title>Evolutionary Origins and Diversification of the Mycorrhizal Mutualists.</title>
        <authorList>
            <consortium name="DOE Joint Genome Institute"/>
            <consortium name="Mycorrhizal Genomics Consortium"/>
            <person name="Kohler A."/>
            <person name="Kuo A."/>
            <person name="Nagy L.G."/>
            <person name="Floudas D."/>
            <person name="Copeland A."/>
            <person name="Barry K.W."/>
            <person name="Cichocki N."/>
            <person name="Veneault-Fourrey C."/>
            <person name="LaButti K."/>
            <person name="Lindquist E.A."/>
            <person name="Lipzen A."/>
            <person name="Lundell T."/>
            <person name="Morin E."/>
            <person name="Murat C."/>
            <person name="Riley R."/>
            <person name="Ohm R."/>
            <person name="Sun H."/>
            <person name="Tunlid A."/>
            <person name="Henrissat B."/>
            <person name="Grigoriev I.V."/>
            <person name="Hibbett D.S."/>
            <person name="Martin F."/>
        </authorList>
    </citation>
    <scope>NUCLEOTIDE SEQUENCE [LARGE SCALE GENOMIC DNA]</scope>
    <source>
        <strain evidence="2">Ve08.2h10</strain>
    </source>
</reference>
<sequence length="202" mass="21958">MLPTVVPKHCDLAVLGGGTPNVDIEPPLPCVEKPKLARKKRHLSSGSWDRTVIIWGATLWDVEEVCTGHAEWARPVAMAPDGSVFAVLWIWYGTTKEQIRRPVSMDAQCGGVLGLSPTPDGQHVAAKGNGTDRTWNALARALVTEKMYIPHGPFHIVAAGGGGIHVWDSVSGEEAHQLVCKVYRDCLTRQDDICRCDMQSGV</sequence>
<dbReference type="InParanoid" id="A0A0D0CRP9"/>
<dbReference type="Pfam" id="PF00400">
    <property type="entry name" value="WD40"/>
    <property type="match status" value="1"/>
</dbReference>
<dbReference type="HOGENOM" id="CLU_1355020_0_0_1"/>
<evidence type="ECO:0000313" key="2">
    <source>
        <dbReference type="Proteomes" id="UP000054538"/>
    </source>
</evidence>
<dbReference type="Gene3D" id="2.130.10.10">
    <property type="entry name" value="YVTN repeat-like/Quinoprotein amine dehydrogenase"/>
    <property type="match status" value="1"/>
</dbReference>
<dbReference type="AlphaFoldDB" id="A0A0D0CRP9"/>
<gene>
    <name evidence="1" type="ORF">PAXRUDRAFT_37075</name>
</gene>
<name>A0A0D0CRP9_9AGAM</name>
<dbReference type="STRING" id="930991.A0A0D0CRP9"/>
<reference evidence="1 2" key="1">
    <citation type="submission" date="2014-04" db="EMBL/GenBank/DDBJ databases">
        <authorList>
            <consortium name="DOE Joint Genome Institute"/>
            <person name="Kuo A."/>
            <person name="Kohler A."/>
            <person name="Jargeat P."/>
            <person name="Nagy L.G."/>
            <person name="Floudas D."/>
            <person name="Copeland A."/>
            <person name="Barry K.W."/>
            <person name="Cichocki N."/>
            <person name="Veneault-Fourrey C."/>
            <person name="LaButti K."/>
            <person name="Lindquist E.A."/>
            <person name="Lipzen A."/>
            <person name="Lundell T."/>
            <person name="Morin E."/>
            <person name="Murat C."/>
            <person name="Sun H."/>
            <person name="Tunlid A."/>
            <person name="Henrissat B."/>
            <person name="Grigoriev I.V."/>
            <person name="Hibbett D.S."/>
            <person name="Martin F."/>
            <person name="Nordberg H.P."/>
            <person name="Cantor M.N."/>
            <person name="Hua S.X."/>
        </authorList>
    </citation>
    <scope>NUCLEOTIDE SEQUENCE [LARGE SCALE GENOMIC DNA]</scope>
    <source>
        <strain evidence="1 2">Ve08.2h10</strain>
    </source>
</reference>
<keyword evidence="2" id="KW-1185">Reference proteome</keyword>
<accession>A0A0D0CRP9</accession>
<dbReference type="InterPro" id="IPR036322">
    <property type="entry name" value="WD40_repeat_dom_sf"/>
</dbReference>
<evidence type="ECO:0000313" key="1">
    <source>
        <dbReference type="EMBL" id="KIK73456.1"/>
    </source>
</evidence>
<dbReference type="EMBL" id="KN829725">
    <property type="protein sequence ID" value="KIK73456.1"/>
    <property type="molecule type" value="Genomic_DNA"/>
</dbReference>